<dbReference type="Gene3D" id="2.30.110.10">
    <property type="entry name" value="Electron Transport, Fmn-binding Protein, Chain A"/>
    <property type="match status" value="1"/>
</dbReference>
<keyword evidence="4 5" id="KW-0560">Oxidoreductase</keyword>
<evidence type="ECO:0000256" key="1">
    <source>
        <dbReference type="ARBA" id="ARBA00007301"/>
    </source>
</evidence>
<feature type="binding site" evidence="5">
    <location>
        <position position="139"/>
    </location>
    <ligand>
        <name>substrate</name>
    </ligand>
</feature>
<sequence length="223" mass="25050">MDDLSALPGPRPVDRLAAMRRSYALGTLDEHEVDPDPVEQLRRWLEDAERAGLVEPNAMVLATVDEAGEPAARTVLLKGLDERGLTFYTQRRSAKARQLAARPSAAAVFPWHGMDRQVIVRGPVTEVDRAEVVEYFAARPRGNQVAAWASVQSSPVPDRATLERAYAEADARFGAEVPVPDHWAGYRIQPLVVELWQGRRDRLHDRVRYRKEQGGWVVERLSP</sequence>
<feature type="binding site" evidence="5">
    <location>
        <position position="117"/>
    </location>
    <ligand>
        <name>FMN</name>
        <dbReference type="ChEBI" id="CHEBI:58210"/>
    </ligand>
</feature>
<comment type="pathway">
    <text evidence="5">Cofactor metabolism; pyridoxal 5'-phosphate salvage; pyridoxal 5'-phosphate from pyridoxine 5'-phosphate: step 1/1.</text>
</comment>
<gene>
    <name evidence="5 8" type="primary">pdxH</name>
    <name evidence="8" type="ORF">Q6348_13775</name>
</gene>
<keyword evidence="2 5" id="KW-0285">Flavoprotein</keyword>
<dbReference type="PANTHER" id="PTHR10851">
    <property type="entry name" value="PYRIDOXINE-5-PHOSPHATE OXIDASE"/>
    <property type="match status" value="1"/>
</dbReference>
<organism evidence="8 9">
    <name type="scientific">Actinotalea lenta</name>
    <dbReference type="NCBI Taxonomy" id="3064654"/>
    <lineage>
        <taxon>Bacteria</taxon>
        <taxon>Bacillati</taxon>
        <taxon>Actinomycetota</taxon>
        <taxon>Actinomycetes</taxon>
        <taxon>Micrococcales</taxon>
        <taxon>Cellulomonadaceae</taxon>
        <taxon>Actinotalea</taxon>
    </lineage>
</organism>
<evidence type="ECO:0000256" key="5">
    <source>
        <dbReference type="HAMAP-Rule" id="MF_01629"/>
    </source>
</evidence>
<feature type="binding site" evidence="5">
    <location>
        <position position="135"/>
    </location>
    <ligand>
        <name>substrate</name>
    </ligand>
</feature>
<dbReference type="RefSeq" id="WP_304601847.1">
    <property type="nucleotide sequence ID" value="NZ_JAUQYP010000001.1"/>
</dbReference>
<name>A0ABT9DCG4_9CELL</name>
<evidence type="ECO:0000256" key="4">
    <source>
        <dbReference type="ARBA" id="ARBA00023002"/>
    </source>
</evidence>
<dbReference type="Proteomes" id="UP001232536">
    <property type="component" value="Unassembled WGS sequence"/>
</dbReference>
<accession>A0ABT9DCG4</accession>
<dbReference type="Pfam" id="PF01243">
    <property type="entry name" value="PNPOx_N"/>
    <property type="match status" value="1"/>
</dbReference>
<dbReference type="PANTHER" id="PTHR10851:SF0">
    <property type="entry name" value="PYRIDOXINE-5'-PHOSPHATE OXIDASE"/>
    <property type="match status" value="1"/>
</dbReference>
<dbReference type="InterPro" id="IPR000659">
    <property type="entry name" value="Pyridox_Oxase"/>
</dbReference>
<keyword evidence="5" id="KW-0664">Pyridoxine biosynthesis</keyword>
<dbReference type="InterPro" id="IPR012349">
    <property type="entry name" value="Split_barrel_FMN-bd"/>
</dbReference>
<evidence type="ECO:0000256" key="3">
    <source>
        <dbReference type="ARBA" id="ARBA00022643"/>
    </source>
</evidence>
<dbReference type="GO" id="GO:0004733">
    <property type="term" value="F:pyridoxamine phosphate oxidase activity"/>
    <property type="evidence" value="ECO:0007669"/>
    <property type="project" value="UniProtKB-EC"/>
</dbReference>
<dbReference type="EC" id="1.4.3.5" evidence="5"/>
<feature type="binding site" evidence="5">
    <location>
        <begin position="88"/>
        <end position="89"/>
    </location>
    <ligand>
        <name>FMN</name>
        <dbReference type="ChEBI" id="CHEBI:58210"/>
    </ligand>
</feature>
<feature type="binding site" evidence="5">
    <location>
        <begin position="152"/>
        <end position="153"/>
    </location>
    <ligand>
        <name>FMN</name>
        <dbReference type="ChEBI" id="CHEBI:58210"/>
    </ligand>
</feature>
<keyword evidence="9" id="KW-1185">Reference proteome</keyword>
<dbReference type="PIRSF" id="PIRSF000190">
    <property type="entry name" value="Pyd_amn-ph_oxd"/>
    <property type="match status" value="1"/>
</dbReference>
<feature type="binding site" evidence="5">
    <location>
        <position position="78"/>
    </location>
    <ligand>
        <name>substrate</name>
    </ligand>
</feature>
<dbReference type="InterPro" id="IPR011576">
    <property type="entry name" value="Pyridox_Oxase_N"/>
</dbReference>
<comment type="catalytic activity">
    <reaction evidence="5">
        <text>pyridoxine 5'-phosphate + O2 = pyridoxal 5'-phosphate + H2O2</text>
        <dbReference type="Rhea" id="RHEA:15149"/>
        <dbReference type="ChEBI" id="CHEBI:15379"/>
        <dbReference type="ChEBI" id="CHEBI:16240"/>
        <dbReference type="ChEBI" id="CHEBI:58589"/>
        <dbReference type="ChEBI" id="CHEBI:597326"/>
        <dbReference type="EC" id="1.4.3.5"/>
    </reaction>
</comment>
<evidence type="ECO:0000313" key="8">
    <source>
        <dbReference type="EMBL" id="MDO8108265.1"/>
    </source>
</evidence>
<proteinExistence type="inferred from homology"/>
<dbReference type="NCBIfam" id="NF004231">
    <property type="entry name" value="PRK05679.1"/>
    <property type="match status" value="1"/>
</dbReference>
<comment type="catalytic activity">
    <reaction evidence="5">
        <text>pyridoxamine 5'-phosphate + O2 + H2O = pyridoxal 5'-phosphate + H2O2 + NH4(+)</text>
        <dbReference type="Rhea" id="RHEA:15817"/>
        <dbReference type="ChEBI" id="CHEBI:15377"/>
        <dbReference type="ChEBI" id="CHEBI:15379"/>
        <dbReference type="ChEBI" id="CHEBI:16240"/>
        <dbReference type="ChEBI" id="CHEBI:28938"/>
        <dbReference type="ChEBI" id="CHEBI:58451"/>
        <dbReference type="ChEBI" id="CHEBI:597326"/>
        <dbReference type="EC" id="1.4.3.5"/>
    </reaction>
</comment>
<dbReference type="HAMAP" id="MF_01629">
    <property type="entry name" value="PdxH"/>
    <property type="match status" value="1"/>
</dbReference>
<dbReference type="Pfam" id="PF10590">
    <property type="entry name" value="PNP_phzG_C"/>
    <property type="match status" value="1"/>
</dbReference>
<comment type="caution">
    <text evidence="8">The sequence shown here is derived from an EMBL/GenBank/DDBJ whole genome shotgun (WGS) entry which is preliminary data.</text>
</comment>
<comment type="similarity">
    <text evidence="1 5">Belongs to the pyridoxamine 5'-phosphate oxidase family.</text>
</comment>
<feature type="binding site" evidence="5">
    <location>
        <begin position="202"/>
        <end position="204"/>
    </location>
    <ligand>
        <name>substrate</name>
    </ligand>
</feature>
<evidence type="ECO:0000313" key="9">
    <source>
        <dbReference type="Proteomes" id="UP001232536"/>
    </source>
</evidence>
<comment type="cofactor">
    <cofactor evidence="5">
        <name>FMN</name>
        <dbReference type="ChEBI" id="CHEBI:58210"/>
    </cofactor>
    <text evidence="5">Binds 1 FMN per subunit.</text>
</comment>
<feature type="binding site" evidence="5">
    <location>
        <position position="196"/>
    </location>
    <ligand>
        <name>FMN</name>
        <dbReference type="ChEBI" id="CHEBI:58210"/>
    </ligand>
</feature>
<evidence type="ECO:0000259" key="7">
    <source>
        <dbReference type="Pfam" id="PF10590"/>
    </source>
</evidence>
<dbReference type="EMBL" id="JAUQYP010000001">
    <property type="protein sequence ID" value="MDO8108265.1"/>
    <property type="molecule type" value="Genomic_DNA"/>
</dbReference>
<comment type="subunit">
    <text evidence="5">Homodimer.</text>
</comment>
<dbReference type="SUPFAM" id="SSF50475">
    <property type="entry name" value="FMN-binding split barrel"/>
    <property type="match status" value="1"/>
</dbReference>
<evidence type="ECO:0000256" key="2">
    <source>
        <dbReference type="ARBA" id="ARBA00022630"/>
    </source>
</evidence>
<feature type="binding site" evidence="5">
    <location>
        <position position="95"/>
    </location>
    <ligand>
        <name>FMN</name>
        <dbReference type="ChEBI" id="CHEBI:58210"/>
    </ligand>
</feature>
<feature type="domain" description="Pyridoxine 5'-phosphate oxidase dimerisation C-terminal" evidence="7">
    <location>
        <begin position="183"/>
        <end position="223"/>
    </location>
</feature>
<dbReference type="InterPro" id="IPR019576">
    <property type="entry name" value="Pyridoxamine_oxidase_dimer_C"/>
</dbReference>
<comment type="pathway">
    <text evidence="5">Cofactor metabolism; pyridoxal 5'-phosphate salvage; pyridoxal 5'-phosphate from pyridoxamine 5'-phosphate: step 1/1.</text>
</comment>
<feature type="binding site" evidence="5">
    <location>
        <position position="206"/>
    </location>
    <ligand>
        <name>FMN</name>
        <dbReference type="ChEBI" id="CHEBI:58210"/>
    </ligand>
</feature>
<dbReference type="NCBIfam" id="TIGR00558">
    <property type="entry name" value="pdxH"/>
    <property type="match status" value="1"/>
</dbReference>
<comment type="function">
    <text evidence="5">Catalyzes the oxidation of either pyridoxine 5'-phosphate (PNP) or pyridoxamine 5'-phosphate (PMP) into pyridoxal 5'-phosphate (PLP).</text>
</comment>
<protein>
    <recommendedName>
        <fullName evidence="5">Pyridoxine/pyridoxamine 5'-phosphate oxidase</fullName>
        <ecNumber evidence="5">1.4.3.5</ecNumber>
    </recommendedName>
    <alternativeName>
        <fullName evidence="5">PNP/PMP oxidase</fullName>
        <shortName evidence="5">PNPOx</shortName>
    </alternativeName>
    <alternativeName>
        <fullName evidence="5">Pyridoxal 5'-phosphate synthase</fullName>
    </alternativeName>
</protein>
<comment type="caution">
    <text evidence="5">Lacks conserved residue(s) required for the propagation of feature annotation.</text>
</comment>
<reference evidence="8 9" key="1">
    <citation type="submission" date="2023-07" db="EMBL/GenBank/DDBJ databases">
        <title>Description of novel actinomycetes strains, isolated from tidal flat sediment.</title>
        <authorList>
            <person name="Lu C."/>
        </authorList>
    </citation>
    <scope>NUCLEOTIDE SEQUENCE [LARGE SCALE GENOMIC DNA]</scope>
    <source>
        <strain evidence="8 9">SYSU T00b441</strain>
    </source>
</reference>
<evidence type="ECO:0000259" key="6">
    <source>
        <dbReference type="Pfam" id="PF01243"/>
    </source>
</evidence>
<feature type="domain" description="Pyridoxamine 5'-phosphate oxidase N-terminal" evidence="6">
    <location>
        <begin position="46"/>
        <end position="169"/>
    </location>
</feature>
<keyword evidence="3 5" id="KW-0288">FMN</keyword>
<feature type="binding site" evidence="5">
    <location>
        <begin position="73"/>
        <end position="78"/>
    </location>
    <ligand>
        <name>FMN</name>
        <dbReference type="ChEBI" id="CHEBI:58210"/>
    </ligand>
</feature>